<evidence type="ECO:0000256" key="7">
    <source>
        <dbReference type="ARBA" id="ARBA00047371"/>
    </source>
</evidence>
<dbReference type="AlphaFoldDB" id="J3JCL7"/>
<dbReference type="Proteomes" id="UP000007271">
    <property type="component" value="Unassembled WGS sequence"/>
</dbReference>
<keyword evidence="8" id="KW-0418">Kinase</keyword>
<name>J3JCL7_9LACO</name>
<dbReference type="InterPro" id="IPR013035">
    <property type="entry name" value="PEP_carboxykinase_C"/>
</dbReference>
<dbReference type="InterPro" id="IPR001272">
    <property type="entry name" value="PEP_carboxykinase_ATP"/>
</dbReference>
<dbReference type="SUPFAM" id="SSF53795">
    <property type="entry name" value="PEP carboxykinase-like"/>
    <property type="match status" value="1"/>
</dbReference>
<dbReference type="GO" id="GO:0004612">
    <property type="term" value="F:phosphoenolpyruvate carboxykinase (ATP) activity"/>
    <property type="evidence" value="ECO:0007669"/>
    <property type="project" value="UniProtKB-EC"/>
</dbReference>
<keyword evidence="8" id="KW-0808">Transferase</keyword>
<dbReference type="EMBL" id="AKFP01000002">
    <property type="protein sequence ID" value="EJN56714.1"/>
    <property type="molecule type" value="Genomic_DNA"/>
</dbReference>
<dbReference type="GO" id="GO:0005524">
    <property type="term" value="F:ATP binding"/>
    <property type="evidence" value="ECO:0007669"/>
    <property type="project" value="UniProtKB-KW"/>
</dbReference>
<dbReference type="Pfam" id="PF01293">
    <property type="entry name" value="PEPCK_ATP"/>
    <property type="match status" value="1"/>
</dbReference>
<accession>J3JCL7</accession>
<organism evidence="8 9">
    <name type="scientific">Loigolactobacillus coryniformis subsp. coryniformis CECT 5711</name>
    <dbReference type="NCBI Taxonomy" id="1185325"/>
    <lineage>
        <taxon>Bacteria</taxon>
        <taxon>Bacillati</taxon>
        <taxon>Bacillota</taxon>
        <taxon>Bacilli</taxon>
        <taxon>Lactobacillales</taxon>
        <taxon>Lactobacillaceae</taxon>
        <taxon>Loigolactobacillus</taxon>
    </lineage>
</organism>
<comment type="similarity">
    <text evidence="2">Belongs to the phosphoenolpyruvate carboxykinase (ATP) family.</text>
</comment>
<evidence type="ECO:0000313" key="9">
    <source>
        <dbReference type="Proteomes" id="UP000007271"/>
    </source>
</evidence>
<evidence type="ECO:0000256" key="6">
    <source>
        <dbReference type="ARBA" id="ARBA00023239"/>
    </source>
</evidence>
<evidence type="ECO:0000256" key="4">
    <source>
        <dbReference type="ARBA" id="ARBA00022741"/>
    </source>
</evidence>
<dbReference type="GO" id="GO:0016301">
    <property type="term" value="F:kinase activity"/>
    <property type="evidence" value="ECO:0007669"/>
    <property type="project" value="UniProtKB-KW"/>
</dbReference>
<keyword evidence="4" id="KW-0547">Nucleotide-binding</keyword>
<evidence type="ECO:0000256" key="1">
    <source>
        <dbReference type="ARBA" id="ARBA00004742"/>
    </source>
</evidence>
<evidence type="ECO:0000256" key="2">
    <source>
        <dbReference type="ARBA" id="ARBA00006052"/>
    </source>
</evidence>
<dbReference type="STRING" id="1185325.A11Y_119285"/>
<gene>
    <name evidence="8" type="ORF">A11Y_119285</name>
</gene>
<evidence type="ECO:0000256" key="5">
    <source>
        <dbReference type="ARBA" id="ARBA00022840"/>
    </source>
</evidence>
<sequence length="549" mass="61222">MSTIGNYAETEIRKANPIFSQIRTTIESAFYGNNMVAVNDLTTAYELTKAAPETTVTDLPIIHTDELGLPADAVMLVNNHGRVVGRTAAARRRIGDADVDQAKFAGILRDAIFAGTQQQFYKTSVVVGLDEDFMVEAHLAVPEGYENNLLSYMLNFQTLNQTYQARYQQSKPYQEGDIFIYADPNFHHPDFPDGLALFDAQHNVAAILGMRYFGELKKSTLTLAWATAHRHGYVACHGGEKAFHFNNRPDQVFAMFGLSGSGKSTLTHAKHGGRFKTTVLHDDAFVISRENGSSVALEPAYFDKTNDYPSGTDETKYFMTLMNVGVTLNKAGQKVLVTEDLRNGNGRTIKSRYASANRVDKEEAPINAIFWIMKDDSLPPVVHITDPTLAATFGATLATKRSSAENLVGNVDRNALVIEPFADPFRAYPLAEDYADFKSLFAQRQVDCYILNTGYYNGKKIPKEVTLGILEDIVNQKMTWQDFGPLEHLSYAPLNDFPVDFTDKDYVTMLRTRLQIRLDWITNYAATHQQYPLPAEISAGLTDLIAQLK</sequence>
<dbReference type="RefSeq" id="WP_003676961.1">
    <property type="nucleotide sequence ID" value="NZ_AKFP01000002.1"/>
</dbReference>
<keyword evidence="6" id="KW-0456">Lyase</keyword>
<protein>
    <recommendedName>
        <fullName evidence="3">phosphoenolpyruvate carboxykinase (ATP)</fullName>
        <ecNumber evidence="3">4.1.1.49</ecNumber>
    </recommendedName>
</protein>
<dbReference type="InterPro" id="IPR008210">
    <property type="entry name" value="PEP_carboxykinase_N"/>
</dbReference>
<dbReference type="Gene3D" id="3.40.449.10">
    <property type="entry name" value="Phosphoenolpyruvate Carboxykinase, domain 1"/>
    <property type="match status" value="1"/>
</dbReference>
<keyword evidence="8" id="KW-0670">Pyruvate</keyword>
<dbReference type="SUPFAM" id="SSF68923">
    <property type="entry name" value="PEP carboxykinase N-terminal domain"/>
    <property type="match status" value="1"/>
</dbReference>
<proteinExistence type="inferred from homology"/>
<comment type="pathway">
    <text evidence="1">Carbohydrate biosynthesis; gluconeogenesis.</text>
</comment>
<comment type="caution">
    <text evidence="8">The sequence shown here is derived from an EMBL/GenBank/DDBJ whole genome shotgun (WGS) entry which is preliminary data.</text>
</comment>
<dbReference type="PATRIC" id="fig|1185325.3.peg.143"/>
<dbReference type="Gene3D" id="3.90.228.20">
    <property type="match status" value="1"/>
</dbReference>
<reference evidence="8 9" key="1">
    <citation type="submission" date="2012-05" db="EMBL/GenBank/DDBJ databases">
        <title>Complete Genome Sequence of Lactobacillus coryniformis CECT5711.</title>
        <authorList>
            <person name="Rodriguez J.M."/>
        </authorList>
    </citation>
    <scope>NUCLEOTIDE SEQUENCE [LARGE SCALE GENOMIC DNA]</scope>
    <source>
        <strain evidence="9">CECT5711</strain>
    </source>
</reference>
<evidence type="ECO:0000313" key="8">
    <source>
        <dbReference type="EMBL" id="EJN56714.1"/>
    </source>
</evidence>
<dbReference type="UniPathway" id="UPA00138"/>
<keyword evidence="5" id="KW-0067">ATP-binding</keyword>
<evidence type="ECO:0000256" key="3">
    <source>
        <dbReference type="ARBA" id="ARBA00012363"/>
    </source>
</evidence>
<comment type="catalytic activity">
    <reaction evidence="7">
        <text>oxaloacetate + ATP = phosphoenolpyruvate + ADP + CO2</text>
        <dbReference type="Rhea" id="RHEA:18617"/>
        <dbReference type="ChEBI" id="CHEBI:16452"/>
        <dbReference type="ChEBI" id="CHEBI:16526"/>
        <dbReference type="ChEBI" id="CHEBI:30616"/>
        <dbReference type="ChEBI" id="CHEBI:58702"/>
        <dbReference type="ChEBI" id="CHEBI:456216"/>
        <dbReference type="EC" id="4.1.1.49"/>
    </reaction>
</comment>
<dbReference type="EC" id="4.1.1.49" evidence="3"/>
<dbReference type="GO" id="GO:0006094">
    <property type="term" value="P:gluconeogenesis"/>
    <property type="evidence" value="ECO:0007669"/>
    <property type="project" value="UniProtKB-UniPathway"/>
</dbReference>